<dbReference type="InterPro" id="IPR050281">
    <property type="entry name" value="Flavin_monoamine_oxidase"/>
</dbReference>
<dbReference type="PANTHER" id="PTHR10742">
    <property type="entry name" value="FLAVIN MONOAMINE OXIDASE"/>
    <property type="match status" value="1"/>
</dbReference>
<dbReference type="Proteomes" id="UP000634435">
    <property type="component" value="Unassembled WGS sequence"/>
</dbReference>
<gene>
    <name evidence="2" type="ORF">GCM10007111_33180</name>
</gene>
<dbReference type="Pfam" id="PF01593">
    <property type="entry name" value="Amino_oxidase"/>
    <property type="match status" value="1"/>
</dbReference>
<name>A0ABQ2DQJ6_9BACI</name>
<organism evidence="2 3">
    <name type="scientific">Virgibacillus kapii</name>
    <dbReference type="NCBI Taxonomy" id="1638645"/>
    <lineage>
        <taxon>Bacteria</taxon>
        <taxon>Bacillati</taxon>
        <taxon>Bacillota</taxon>
        <taxon>Bacilli</taxon>
        <taxon>Bacillales</taxon>
        <taxon>Bacillaceae</taxon>
        <taxon>Virgibacillus</taxon>
    </lineage>
</organism>
<evidence type="ECO:0000313" key="2">
    <source>
        <dbReference type="EMBL" id="GGJ68874.1"/>
    </source>
</evidence>
<keyword evidence="3" id="KW-1185">Reference proteome</keyword>
<sequence>MNNSDFASLRYPEDMLSIIRNGLTTSSHPKSVIIIGAGMAGLVAASLLKQAGHQVTILEGNDRIGGRVYTLREPFSAGNYLDVGAMRIPDNHALVLEYMKRFHLPVNHFLNTTPEDIIYVNNVLTTRAVYEENPDILQFPVNENEKGKTATALFLEATQPFLDLYNNSSPEEQARLEEEFSEYSMGEFLQYNPIGRPLSIPAIRSIGVMLGIEGFPQASFVDILTDITYPIFGESVEFLEIDGGNDRLPYAFLNQLQPHTYVNQKVERIYQHNHGVRVQS</sequence>
<reference evidence="3" key="1">
    <citation type="journal article" date="2019" name="Int. J. Syst. Evol. Microbiol.">
        <title>The Global Catalogue of Microorganisms (GCM) 10K type strain sequencing project: providing services to taxonomists for standard genome sequencing and annotation.</title>
        <authorList>
            <consortium name="The Broad Institute Genomics Platform"/>
            <consortium name="The Broad Institute Genome Sequencing Center for Infectious Disease"/>
            <person name="Wu L."/>
            <person name="Ma J."/>
        </authorList>
    </citation>
    <scope>NUCLEOTIDE SEQUENCE [LARGE SCALE GENOMIC DNA]</scope>
    <source>
        <strain evidence="3">JCM 30071</strain>
    </source>
</reference>
<dbReference type="EMBL" id="BMPN01000006">
    <property type="protein sequence ID" value="GGJ68874.1"/>
    <property type="molecule type" value="Genomic_DNA"/>
</dbReference>
<dbReference type="Gene3D" id="1.10.405.10">
    <property type="entry name" value="Guanine Nucleotide Dissociation Inhibitor, domain 1"/>
    <property type="match status" value="1"/>
</dbReference>
<evidence type="ECO:0000313" key="3">
    <source>
        <dbReference type="Proteomes" id="UP000634435"/>
    </source>
</evidence>
<dbReference type="SUPFAM" id="SSF51905">
    <property type="entry name" value="FAD/NAD(P)-binding domain"/>
    <property type="match status" value="1"/>
</dbReference>
<feature type="domain" description="Amine oxidase" evidence="1">
    <location>
        <begin position="39"/>
        <end position="279"/>
    </location>
</feature>
<accession>A0ABQ2DQJ6</accession>
<dbReference type="PANTHER" id="PTHR10742:SF342">
    <property type="entry name" value="AMINE OXIDASE"/>
    <property type="match status" value="1"/>
</dbReference>
<comment type="caution">
    <text evidence="2">The sequence shown here is derived from an EMBL/GenBank/DDBJ whole genome shotgun (WGS) entry which is preliminary data.</text>
</comment>
<evidence type="ECO:0000259" key="1">
    <source>
        <dbReference type="Pfam" id="PF01593"/>
    </source>
</evidence>
<protein>
    <recommendedName>
        <fullName evidence="1">Amine oxidase domain-containing protein</fullName>
    </recommendedName>
</protein>
<dbReference type="InterPro" id="IPR002937">
    <property type="entry name" value="Amino_oxidase"/>
</dbReference>
<proteinExistence type="predicted"/>
<dbReference type="InterPro" id="IPR036188">
    <property type="entry name" value="FAD/NAD-bd_sf"/>
</dbReference>
<dbReference type="PRINTS" id="PR00419">
    <property type="entry name" value="ADXRDTASE"/>
</dbReference>
<dbReference type="Gene3D" id="3.50.50.60">
    <property type="entry name" value="FAD/NAD(P)-binding domain"/>
    <property type="match status" value="1"/>
</dbReference>